<proteinExistence type="inferred from homology"/>
<comment type="similarity">
    <text evidence="4">Belongs to the COX19 family.</text>
</comment>
<sequence length="117" mass="13777">MHRKSMTHAPNAPDKGSFPLDHFQECEILAEKYRLCLAASSGIPKKCKDEAKNYLECRMNKGLMAKQNMEELGFIPESSWEFEQLSKKEKIEKVQKIIQESRERVRKEYEERQRGNN</sequence>
<dbReference type="EMBL" id="MPUH01000440">
    <property type="protein sequence ID" value="OMJ80069.1"/>
    <property type="molecule type" value="Genomic_DNA"/>
</dbReference>
<accession>A0A1R2BTC2</accession>
<evidence type="ECO:0008006" key="7">
    <source>
        <dbReference type="Google" id="ProtNLM"/>
    </source>
</evidence>
<dbReference type="AlphaFoldDB" id="A0A1R2BTC2"/>
<evidence type="ECO:0000313" key="5">
    <source>
        <dbReference type="EMBL" id="OMJ80069.1"/>
    </source>
</evidence>
<keyword evidence="6" id="KW-1185">Reference proteome</keyword>
<reference evidence="5 6" key="1">
    <citation type="submission" date="2016-11" db="EMBL/GenBank/DDBJ databases">
        <title>The macronuclear genome of Stentor coeruleus: a giant cell with tiny introns.</title>
        <authorList>
            <person name="Slabodnick M."/>
            <person name="Ruby J.G."/>
            <person name="Reiff S.B."/>
            <person name="Swart E.C."/>
            <person name="Gosai S."/>
            <person name="Prabakaran S."/>
            <person name="Witkowska E."/>
            <person name="Larue G.E."/>
            <person name="Fisher S."/>
            <person name="Freeman R.M."/>
            <person name="Gunawardena J."/>
            <person name="Chu W."/>
            <person name="Stover N.A."/>
            <person name="Gregory B.D."/>
            <person name="Nowacki M."/>
            <person name="Derisi J."/>
            <person name="Roy S.W."/>
            <person name="Marshall W.F."/>
            <person name="Sood P."/>
        </authorList>
    </citation>
    <scope>NUCLEOTIDE SEQUENCE [LARGE SCALE GENOMIC DNA]</scope>
    <source>
        <strain evidence="5">WM001</strain>
    </source>
</reference>
<comment type="subcellular location">
    <subcellularLocation>
        <location evidence="1">Cytoplasm</location>
    </subcellularLocation>
</comment>
<dbReference type="PROSITE" id="PS51808">
    <property type="entry name" value="CHCH"/>
    <property type="match status" value="1"/>
</dbReference>
<comment type="caution">
    <text evidence="5">The sequence shown here is derived from an EMBL/GenBank/DDBJ whole genome shotgun (WGS) entry which is preliminary data.</text>
</comment>
<evidence type="ECO:0000313" key="6">
    <source>
        <dbReference type="Proteomes" id="UP000187209"/>
    </source>
</evidence>
<dbReference type="OrthoDB" id="268594at2759"/>
<evidence type="ECO:0000256" key="3">
    <source>
        <dbReference type="ARBA" id="ARBA00023157"/>
    </source>
</evidence>
<protein>
    <recommendedName>
        <fullName evidence="7">CHCH domain-containing protein</fullName>
    </recommendedName>
</protein>
<dbReference type="PANTHER" id="PTHR21107:SF2">
    <property type="entry name" value="CYTOCHROME C OXIDASE ASSEMBLY PROTEIN COX19"/>
    <property type="match status" value="1"/>
</dbReference>
<dbReference type="Proteomes" id="UP000187209">
    <property type="component" value="Unassembled WGS sequence"/>
</dbReference>
<evidence type="ECO:0000256" key="2">
    <source>
        <dbReference type="ARBA" id="ARBA00022490"/>
    </source>
</evidence>
<dbReference type="GO" id="GO:0005758">
    <property type="term" value="C:mitochondrial intermembrane space"/>
    <property type="evidence" value="ECO:0007669"/>
    <property type="project" value="TreeGrafter"/>
</dbReference>
<keyword evidence="2" id="KW-0963">Cytoplasm</keyword>
<dbReference type="GO" id="GO:0033617">
    <property type="term" value="P:mitochondrial respiratory chain complex IV assembly"/>
    <property type="evidence" value="ECO:0007669"/>
    <property type="project" value="TreeGrafter"/>
</dbReference>
<dbReference type="InterPro" id="IPR051383">
    <property type="entry name" value="COX19"/>
</dbReference>
<organism evidence="5 6">
    <name type="scientific">Stentor coeruleus</name>
    <dbReference type="NCBI Taxonomy" id="5963"/>
    <lineage>
        <taxon>Eukaryota</taxon>
        <taxon>Sar</taxon>
        <taxon>Alveolata</taxon>
        <taxon>Ciliophora</taxon>
        <taxon>Postciliodesmatophora</taxon>
        <taxon>Heterotrichea</taxon>
        <taxon>Heterotrichida</taxon>
        <taxon>Stentoridae</taxon>
        <taxon>Stentor</taxon>
    </lineage>
</organism>
<dbReference type="PANTHER" id="PTHR21107">
    <property type="entry name" value="CYTOCHROME C OXIDASE ASSEMBLY PROTEIN COX19"/>
    <property type="match status" value="1"/>
</dbReference>
<evidence type="ECO:0000256" key="1">
    <source>
        <dbReference type="ARBA" id="ARBA00004496"/>
    </source>
</evidence>
<gene>
    <name evidence="5" type="ORF">SteCoe_19759</name>
</gene>
<name>A0A1R2BTC2_9CILI</name>
<evidence type="ECO:0000256" key="4">
    <source>
        <dbReference type="ARBA" id="ARBA00038223"/>
    </source>
</evidence>
<keyword evidence="3" id="KW-1015">Disulfide bond</keyword>